<accession>A0A964W3Z8</accession>
<dbReference type="Gene3D" id="2.30.30.290">
    <property type="entry name" value="YopX-like domains"/>
    <property type="match status" value="1"/>
</dbReference>
<feature type="domain" description="YopX protein" evidence="1">
    <location>
        <begin position="32"/>
        <end position="104"/>
    </location>
</feature>
<dbReference type="RefSeq" id="WP_160360482.1">
    <property type="nucleotide sequence ID" value="NZ_WSRQ01000038.1"/>
</dbReference>
<reference evidence="2" key="1">
    <citation type="submission" date="2019-12" db="EMBL/GenBank/DDBJ databases">
        <title>Microbes associate with the intestines of laboratory mice.</title>
        <authorList>
            <person name="Navarre W."/>
            <person name="Wong E."/>
        </authorList>
    </citation>
    <scope>NUCLEOTIDE SEQUENCE</scope>
    <source>
        <strain evidence="2">NM79_F5</strain>
    </source>
</reference>
<dbReference type="InterPro" id="IPR019096">
    <property type="entry name" value="YopX_protein"/>
</dbReference>
<proteinExistence type="predicted"/>
<dbReference type="Pfam" id="PF09643">
    <property type="entry name" value="YopX"/>
    <property type="match status" value="1"/>
</dbReference>
<evidence type="ECO:0000313" key="2">
    <source>
        <dbReference type="EMBL" id="MVX65799.1"/>
    </source>
</evidence>
<dbReference type="SUPFAM" id="SSF159006">
    <property type="entry name" value="YopX-like"/>
    <property type="match status" value="1"/>
</dbReference>
<name>A0A964W3Z8_9CLOT</name>
<comment type="caution">
    <text evidence="2">The sequence shown here is derived from an EMBL/GenBank/DDBJ whole genome shotgun (WGS) entry which is preliminary data.</text>
</comment>
<sequence length="108" mass="12736">MSRDIKFRAWHKNTNYMCQNVKTDLLDRDYLEFLQYTELNDVHGNNIYEGDIVYQKSVIIDSPDISFTGEVKFYNGSWWIDNGDTAIYLFNQNCKNKIIGNKYEGLTC</sequence>
<gene>
    <name evidence="2" type="ORF">GKZ28_19145</name>
</gene>
<dbReference type="InterPro" id="IPR023385">
    <property type="entry name" value="YopX-like_C"/>
</dbReference>
<protein>
    <recommendedName>
        <fullName evidence="1">YopX protein domain-containing protein</fullName>
    </recommendedName>
</protein>
<evidence type="ECO:0000313" key="3">
    <source>
        <dbReference type="Proteomes" id="UP000656077"/>
    </source>
</evidence>
<dbReference type="AlphaFoldDB" id="A0A964W3Z8"/>
<dbReference type="EMBL" id="WSRQ01000038">
    <property type="protein sequence ID" value="MVX65799.1"/>
    <property type="molecule type" value="Genomic_DNA"/>
</dbReference>
<evidence type="ECO:0000259" key="1">
    <source>
        <dbReference type="Pfam" id="PF09643"/>
    </source>
</evidence>
<organism evidence="2 3">
    <name type="scientific">Clostridium chromiireducens</name>
    <dbReference type="NCBI Taxonomy" id="225345"/>
    <lineage>
        <taxon>Bacteria</taxon>
        <taxon>Bacillati</taxon>
        <taxon>Bacillota</taxon>
        <taxon>Clostridia</taxon>
        <taxon>Eubacteriales</taxon>
        <taxon>Clostridiaceae</taxon>
        <taxon>Clostridium</taxon>
    </lineage>
</organism>
<dbReference type="Proteomes" id="UP000656077">
    <property type="component" value="Unassembled WGS sequence"/>
</dbReference>